<evidence type="ECO:0000256" key="5">
    <source>
        <dbReference type="SAM" id="Phobius"/>
    </source>
</evidence>
<evidence type="ECO:0000313" key="7">
    <source>
        <dbReference type="Proteomes" id="UP000250918"/>
    </source>
</evidence>
<comment type="subcellular location">
    <subcellularLocation>
        <location evidence="1">Membrane</location>
        <topology evidence="1">Multi-pass membrane protein</topology>
    </subcellularLocation>
</comment>
<evidence type="ECO:0000256" key="3">
    <source>
        <dbReference type="ARBA" id="ARBA00022989"/>
    </source>
</evidence>
<feature type="transmembrane region" description="Helical" evidence="5">
    <location>
        <begin position="65"/>
        <end position="88"/>
    </location>
</feature>
<dbReference type="GO" id="GO:0009403">
    <property type="term" value="P:toxin biosynthetic process"/>
    <property type="evidence" value="ECO:0007669"/>
    <property type="project" value="InterPro"/>
</dbReference>
<dbReference type="GO" id="GO:0016020">
    <property type="term" value="C:membrane"/>
    <property type="evidence" value="ECO:0007669"/>
    <property type="project" value="UniProtKB-SubCell"/>
</dbReference>
<gene>
    <name evidence="6" type="ORF">C3F09_08765</name>
</gene>
<evidence type="ECO:0000256" key="4">
    <source>
        <dbReference type="ARBA" id="ARBA00023136"/>
    </source>
</evidence>
<dbReference type="Pfam" id="PF02674">
    <property type="entry name" value="Colicin_V"/>
    <property type="match status" value="1"/>
</dbReference>
<dbReference type="Proteomes" id="UP000250918">
    <property type="component" value="Unassembled WGS sequence"/>
</dbReference>
<feature type="transmembrane region" description="Helical" evidence="5">
    <location>
        <begin position="35"/>
        <end position="53"/>
    </location>
</feature>
<name>A0A855X5B5_9BACT</name>
<keyword evidence="2 5" id="KW-0812">Transmembrane</keyword>
<dbReference type="PANTHER" id="PTHR37306">
    <property type="entry name" value="COLICIN V PRODUCTION PROTEIN"/>
    <property type="match status" value="1"/>
</dbReference>
<evidence type="ECO:0000256" key="2">
    <source>
        <dbReference type="ARBA" id="ARBA00022692"/>
    </source>
</evidence>
<evidence type="ECO:0008006" key="8">
    <source>
        <dbReference type="Google" id="ProtNLM"/>
    </source>
</evidence>
<proteinExistence type="predicted"/>
<dbReference type="EMBL" id="PQAP01000136">
    <property type="protein sequence ID" value="PWB70735.1"/>
    <property type="molecule type" value="Genomic_DNA"/>
</dbReference>
<dbReference type="PANTHER" id="PTHR37306:SF1">
    <property type="entry name" value="COLICIN V PRODUCTION PROTEIN"/>
    <property type="match status" value="1"/>
</dbReference>
<sequence>MANWSTGWSRKCLPSDLKTSYSGRELSKPFDRESSMNWIDFVLIALLLTMVIVGAKKGLVRELSAFIVFFAAIVLTVNYVDVFAVWVYNRIGGSPLVSAFISFVLLAAICYGVFKLAAWLFYKVASVKAQGKPDQVGGAIVGLIRGWIMVGYLVLVAFLLPLPESFYVAFDNSALGKVIAKTVPLMYEGTKVMHPANPTFMGKVENTLLGAQTTSTKPSGKGTVDDRREQVYRTMYQIDRFFSLQSGT</sequence>
<evidence type="ECO:0000256" key="1">
    <source>
        <dbReference type="ARBA" id="ARBA00004141"/>
    </source>
</evidence>
<organism evidence="6 7">
    <name type="scientific">candidate division GN15 bacterium</name>
    <dbReference type="NCBI Taxonomy" id="2072418"/>
    <lineage>
        <taxon>Bacteria</taxon>
        <taxon>candidate division GN15</taxon>
    </lineage>
</organism>
<reference evidence="6 7" key="1">
    <citation type="journal article" date="2018" name="ISME J.">
        <title>A methanotrophic archaeon couples anaerobic oxidation of methane to Fe(III) reduction.</title>
        <authorList>
            <person name="Cai C."/>
            <person name="Leu A.O."/>
            <person name="Xie G.J."/>
            <person name="Guo J."/>
            <person name="Feng Y."/>
            <person name="Zhao J.X."/>
            <person name="Tyson G.W."/>
            <person name="Yuan Z."/>
            <person name="Hu S."/>
        </authorList>
    </citation>
    <scope>NUCLEOTIDE SEQUENCE [LARGE SCALE GENOMIC DNA]</scope>
    <source>
        <strain evidence="6">FeB_12</strain>
    </source>
</reference>
<keyword evidence="3 5" id="KW-1133">Transmembrane helix</keyword>
<comment type="caution">
    <text evidence="6">The sequence shown here is derived from an EMBL/GenBank/DDBJ whole genome shotgun (WGS) entry which is preliminary data.</text>
</comment>
<evidence type="ECO:0000313" key="6">
    <source>
        <dbReference type="EMBL" id="PWB70735.1"/>
    </source>
</evidence>
<dbReference type="AlphaFoldDB" id="A0A855X5B5"/>
<feature type="transmembrane region" description="Helical" evidence="5">
    <location>
        <begin position="100"/>
        <end position="122"/>
    </location>
</feature>
<keyword evidence="4 5" id="KW-0472">Membrane</keyword>
<feature type="transmembrane region" description="Helical" evidence="5">
    <location>
        <begin position="143"/>
        <end position="162"/>
    </location>
</feature>
<dbReference type="InterPro" id="IPR003825">
    <property type="entry name" value="Colicin-V_CvpA"/>
</dbReference>
<protein>
    <recommendedName>
        <fullName evidence="8">CvpA family protein</fullName>
    </recommendedName>
</protein>
<accession>A0A855X5B5</accession>